<keyword evidence="6 12" id="KW-0378">Hydrolase</keyword>
<dbReference type="GO" id="GO:0046872">
    <property type="term" value="F:metal ion binding"/>
    <property type="evidence" value="ECO:0007669"/>
    <property type="project" value="UniProtKB-KW"/>
</dbReference>
<dbReference type="EMBL" id="JAIWQS010000005">
    <property type="protein sequence ID" value="KAJ8764071.1"/>
    <property type="molecule type" value="Genomic_DNA"/>
</dbReference>
<dbReference type="InterPro" id="IPR000222">
    <property type="entry name" value="PP2C_BS"/>
</dbReference>
<protein>
    <recommendedName>
        <fullName evidence="4">protein-serine/threonine phosphatase</fullName>
        <ecNumber evidence="4">3.1.3.16</ecNumber>
    </recommendedName>
</protein>
<name>A0AAV8TCI3_9ROSI</name>
<evidence type="ECO:0000256" key="1">
    <source>
        <dbReference type="ARBA" id="ARBA00001936"/>
    </source>
</evidence>
<evidence type="ECO:0000256" key="12">
    <source>
        <dbReference type="RuleBase" id="RU003465"/>
    </source>
</evidence>
<reference evidence="14 15" key="1">
    <citation type="submission" date="2021-09" db="EMBL/GenBank/DDBJ databases">
        <title>Genomic insights and catalytic innovation underlie evolution of tropane alkaloids biosynthesis.</title>
        <authorList>
            <person name="Wang Y.-J."/>
            <person name="Tian T."/>
            <person name="Huang J.-P."/>
            <person name="Huang S.-X."/>
        </authorList>
    </citation>
    <scope>NUCLEOTIDE SEQUENCE [LARGE SCALE GENOMIC DNA]</scope>
    <source>
        <strain evidence="14">KIB-2018</strain>
        <tissue evidence="14">Leaf</tissue>
    </source>
</reference>
<keyword evidence="15" id="KW-1185">Reference proteome</keyword>
<dbReference type="PROSITE" id="PS51746">
    <property type="entry name" value="PPM_2"/>
    <property type="match status" value="1"/>
</dbReference>
<dbReference type="GO" id="GO:0009738">
    <property type="term" value="P:abscisic acid-activated signaling pathway"/>
    <property type="evidence" value="ECO:0007669"/>
    <property type="project" value="UniProtKB-ARBA"/>
</dbReference>
<evidence type="ECO:0000256" key="8">
    <source>
        <dbReference type="ARBA" id="ARBA00022912"/>
    </source>
</evidence>
<dbReference type="AlphaFoldDB" id="A0AAV8TCI3"/>
<dbReference type="EC" id="3.1.3.16" evidence="4"/>
<keyword evidence="5" id="KW-0479">Metal-binding</keyword>
<evidence type="ECO:0000256" key="10">
    <source>
        <dbReference type="ARBA" id="ARBA00047761"/>
    </source>
</evidence>
<evidence type="ECO:0000313" key="14">
    <source>
        <dbReference type="EMBL" id="KAJ8764071.1"/>
    </source>
</evidence>
<dbReference type="Gene3D" id="3.60.40.10">
    <property type="entry name" value="PPM-type phosphatase domain"/>
    <property type="match status" value="1"/>
</dbReference>
<evidence type="ECO:0000256" key="3">
    <source>
        <dbReference type="ARBA" id="ARBA00006702"/>
    </source>
</evidence>
<evidence type="ECO:0000259" key="13">
    <source>
        <dbReference type="PROSITE" id="PS51746"/>
    </source>
</evidence>
<evidence type="ECO:0000256" key="9">
    <source>
        <dbReference type="ARBA" id="ARBA00023211"/>
    </source>
</evidence>
<evidence type="ECO:0000256" key="4">
    <source>
        <dbReference type="ARBA" id="ARBA00013081"/>
    </source>
</evidence>
<dbReference type="GO" id="GO:0004722">
    <property type="term" value="F:protein serine/threonine phosphatase activity"/>
    <property type="evidence" value="ECO:0007669"/>
    <property type="project" value="UniProtKB-EC"/>
</dbReference>
<dbReference type="PROSITE" id="PS01032">
    <property type="entry name" value="PPM_1"/>
    <property type="match status" value="1"/>
</dbReference>
<keyword evidence="7" id="KW-0460">Magnesium</keyword>
<dbReference type="SMART" id="SM00332">
    <property type="entry name" value="PP2Cc"/>
    <property type="match status" value="1"/>
</dbReference>
<evidence type="ECO:0000256" key="5">
    <source>
        <dbReference type="ARBA" id="ARBA00022723"/>
    </source>
</evidence>
<dbReference type="SMART" id="SM00331">
    <property type="entry name" value="PP2C_SIG"/>
    <property type="match status" value="1"/>
</dbReference>
<evidence type="ECO:0000256" key="11">
    <source>
        <dbReference type="ARBA" id="ARBA00048336"/>
    </source>
</evidence>
<dbReference type="InterPro" id="IPR015655">
    <property type="entry name" value="PP2C"/>
</dbReference>
<feature type="domain" description="PPM-type phosphatase" evidence="13">
    <location>
        <begin position="109"/>
        <end position="360"/>
    </location>
</feature>
<comment type="similarity">
    <text evidence="3 12">Belongs to the PP2C family.</text>
</comment>
<comment type="catalytic activity">
    <reaction evidence="11">
        <text>O-phospho-L-threonyl-[protein] + H2O = L-threonyl-[protein] + phosphate</text>
        <dbReference type="Rhea" id="RHEA:47004"/>
        <dbReference type="Rhea" id="RHEA-COMP:11060"/>
        <dbReference type="Rhea" id="RHEA-COMP:11605"/>
        <dbReference type="ChEBI" id="CHEBI:15377"/>
        <dbReference type="ChEBI" id="CHEBI:30013"/>
        <dbReference type="ChEBI" id="CHEBI:43474"/>
        <dbReference type="ChEBI" id="CHEBI:61977"/>
        <dbReference type="EC" id="3.1.3.16"/>
    </reaction>
</comment>
<dbReference type="SUPFAM" id="SSF81606">
    <property type="entry name" value="PP2C-like"/>
    <property type="match status" value="1"/>
</dbReference>
<evidence type="ECO:0000256" key="6">
    <source>
        <dbReference type="ARBA" id="ARBA00022801"/>
    </source>
</evidence>
<evidence type="ECO:0000313" key="15">
    <source>
        <dbReference type="Proteomes" id="UP001159364"/>
    </source>
</evidence>
<keyword evidence="9" id="KW-0464">Manganese</keyword>
<organism evidence="14 15">
    <name type="scientific">Erythroxylum novogranatense</name>
    <dbReference type="NCBI Taxonomy" id="1862640"/>
    <lineage>
        <taxon>Eukaryota</taxon>
        <taxon>Viridiplantae</taxon>
        <taxon>Streptophyta</taxon>
        <taxon>Embryophyta</taxon>
        <taxon>Tracheophyta</taxon>
        <taxon>Spermatophyta</taxon>
        <taxon>Magnoliopsida</taxon>
        <taxon>eudicotyledons</taxon>
        <taxon>Gunneridae</taxon>
        <taxon>Pentapetalae</taxon>
        <taxon>rosids</taxon>
        <taxon>fabids</taxon>
        <taxon>Malpighiales</taxon>
        <taxon>Erythroxylaceae</taxon>
        <taxon>Erythroxylum</taxon>
    </lineage>
</organism>
<evidence type="ECO:0000256" key="2">
    <source>
        <dbReference type="ARBA" id="ARBA00001946"/>
    </source>
</evidence>
<evidence type="ECO:0000256" key="7">
    <source>
        <dbReference type="ARBA" id="ARBA00022842"/>
    </source>
</evidence>
<dbReference type="CDD" id="cd00143">
    <property type="entry name" value="PP2Cc"/>
    <property type="match status" value="1"/>
</dbReference>
<comment type="caution">
    <text evidence="14">The sequence shown here is derived from an EMBL/GenBank/DDBJ whole genome shotgun (WGS) entry which is preliminary data.</text>
</comment>
<dbReference type="InterPro" id="IPR001932">
    <property type="entry name" value="PPM-type_phosphatase-like_dom"/>
</dbReference>
<comment type="catalytic activity">
    <reaction evidence="10">
        <text>O-phospho-L-seryl-[protein] + H2O = L-seryl-[protein] + phosphate</text>
        <dbReference type="Rhea" id="RHEA:20629"/>
        <dbReference type="Rhea" id="RHEA-COMP:9863"/>
        <dbReference type="Rhea" id="RHEA-COMP:11604"/>
        <dbReference type="ChEBI" id="CHEBI:15377"/>
        <dbReference type="ChEBI" id="CHEBI:29999"/>
        <dbReference type="ChEBI" id="CHEBI:43474"/>
        <dbReference type="ChEBI" id="CHEBI:83421"/>
        <dbReference type="EC" id="3.1.3.16"/>
    </reaction>
</comment>
<dbReference type="InterPro" id="IPR036457">
    <property type="entry name" value="PPM-type-like_dom_sf"/>
</dbReference>
<proteinExistence type="inferred from homology"/>
<keyword evidence="8 12" id="KW-0904">Protein phosphatase</keyword>
<sequence length="374" mass="40320">MPCAVAGPVPNSPIFQSPRIQTIFCKSLVSPNIRGPQSPSTSMLASSPPTSPLSFRAEKTKLESNSGALQKRKRPARIHIPVASSLGFGLETSRGDEQKIDVIEVNGDGYSVYCKRGRRGPLEDRYSASLDVNGDSKQALFGVFDGHGGPKAAEFASKNLDKNIISEISSGRGQKIETAIKNGYLITDKDFLEQSVGGGACCVTALIHKGNLAVSNAGDCRAVMSRGGVAEALTSDHQASREDERGRIEALGGYVDCYNGVWRVQGTLAVTRGIGDRHLKQWVTAEPDTKLVELKPECEFLILATDGLWDKVTNQEAVDIVRPLCVGVDKPELFSACKELSDLSLRRGSMDDISVMIIRLGQLAWQLSSGNKEN</sequence>
<comment type="cofactor">
    <cofactor evidence="1">
        <name>Mn(2+)</name>
        <dbReference type="ChEBI" id="CHEBI:29035"/>
    </cofactor>
</comment>
<dbReference type="FunFam" id="3.60.40.10:FF:000044">
    <property type="entry name" value="probable protein phosphatase 2C 25"/>
    <property type="match status" value="1"/>
</dbReference>
<dbReference type="Proteomes" id="UP001159364">
    <property type="component" value="Linkage Group LG05"/>
</dbReference>
<dbReference type="Pfam" id="PF00481">
    <property type="entry name" value="PP2C"/>
    <property type="match status" value="1"/>
</dbReference>
<gene>
    <name evidence="14" type="ORF">K2173_004968</name>
</gene>
<comment type="cofactor">
    <cofactor evidence="2">
        <name>Mg(2+)</name>
        <dbReference type="ChEBI" id="CHEBI:18420"/>
    </cofactor>
</comment>
<accession>A0AAV8TCI3</accession>
<dbReference type="PANTHER" id="PTHR47992">
    <property type="entry name" value="PROTEIN PHOSPHATASE"/>
    <property type="match status" value="1"/>
</dbReference>